<evidence type="ECO:0000256" key="3">
    <source>
        <dbReference type="RuleBase" id="RU000489"/>
    </source>
</evidence>
<feature type="domain" description="GH18" evidence="5">
    <location>
        <begin position="14"/>
        <end position="293"/>
    </location>
</feature>
<dbReference type="Proteomes" id="UP000027982">
    <property type="component" value="Chromosome"/>
</dbReference>
<dbReference type="GO" id="GO:0004553">
    <property type="term" value="F:hydrolase activity, hydrolyzing O-glycosyl compounds"/>
    <property type="evidence" value="ECO:0007669"/>
    <property type="project" value="InterPro"/>
</dbReference>
<organism evidence="6 7">
    <name type="scientific">Fimbriimonas ginsengisoli Gsoil 348</name>
    <dbReference type="NCBI Taxonomy" id="661478"/>
    <lineage>
        <taxon>Bacteria</taxon>
        <taxon>Bacillati</taxon>
        <taxon>Armatimonadota</taxon>
        <taxon>Fimbriimonadia</taxon>
        <taxon>Fimbriimonadales</taxon>
        <taxon>Fimbriimonadaceae</taxon>
        <taxon>Fimbriimonas</taxon>
    </lineage>
</organism>
<dbReference type="SUPFAM" id="SSF51445">
    <property type="entry name" value="(Trans)glycosidases"/>
    <property type="match status" value="1"/>
</dbReference>
<dbReference type="PROSITE" id="PS01095">
    <property type="entry name" value="GH18_1"/>
    <property type="match status" value="1"/>
</dbReference>
<protein>
    <recommendedName>
        <fullName evidence="5">GH18 domain-containing protein</fullName>
    </recommendedName>
</protein>
<dbReference type="PROSITE" id="PS51910">
    <property type="entry name" value="GH18_2"/>
    <property type="match status" value="1"/>
</dbReference>
<dbReference type="CDD" id="cd00598">
    <property type="entry name" value="GH18_chitinase-like"/>
    <property type="match status" value="1"/>
</dbReference>
<dbReference type="HOGENOM" id="CLU_949132_0_0_0"/>
<dbReference type="GO" id="GO:0005975">
    <property type="term" value="P:carbohydrate metabolic process"/>
    <property type="evidence" value="ECO:0007669"/>
    <property type="project" value="InterPro"/>
</dbReference>
<evidence type="ECO:0000313" key="7">
    <source>
        <dbReference type="Proteomes" id="UP000027982"/>
    </source>
</evidence>
<dbReference type="Pfam" id="PF00704">
    <property type="entry name" value="Glyco_hydro_18"/>
    <property type="match status" value="1"/>
</dbReference>
<dbReference type="InterPro" id="IPR017853">
    <property type="entry name" value="GH"/>
</dbReference>
<reference evidence="6 7" key="1">
    <citation type="journal article" date="2014" name="PLoS ONE">
        <title>The first complete genome sequence of the class fimbriimonadia in the phylum armatimonadetes.</title>
        <authorList>
            <person name="Hu Z.Y."/>
            <person name="Wang Y.Z."/>
            <person name="Im W.T."/>
            <person name="Wang S.Y."/>
            <person name="Zhao G.P."/>
            <person name="Zheng H.J."/>
            <person name="Quan Z.X."/>
        </authorList>
    </citation>
    <scope>NUCLEOTIDE SEQUENCE [LARGE SCALE GENOMIC DNA]</scope>
    <source>
        <strain evidence="6">Gsoil 348</strain>
    </source>
</reference>
<evidence type="ECO:0000259" key="5">
    <source>
        <dbReference type="PROSITE" id="PS51910"/>
    </source>
</evidence>
<dbReference type="EMBL" id="CP007139">
    <property type="protein sequence ID" value="AIE86118.1"/>
    <property type="molecule type" value="Genomic_DNA"/>
</dbReference>
<comment type="similarity">
    <text evidence="4">Belongs to the glycosyl hydrolase 18 family.</text>
</comment>
<evidence type="ECO:0000256" key="4">
    <source>
        <dbReference type="RuleBase" id="RU004453"/>
    </source>
</evidence>
<dbReference type="Gene3D" id="3.20.20.80">
    <property type="entry name" value="Glycosidases"/>
    <property type="match status" value="1"/>
</dbReference>
<sequence length="293" mass="32904">MLSHLILRSLLSVIIVVGPTPSFRPYRRPVTLWVPPYAIDKSKAQLPAVQDAITHLDLQFWVPTKTGGVAKVGFDEVTDKVIAELRDWGHAHGIRVMLCVFNAEKDWDWPLAKAAFADHRSDLVKNLVAEMERRKLDGIDIDLEGPGSFDADKDAFISFMSDLSKALRQRKKHLTVDSFCYKWNAPNQTWWPDIFPLVDSIVTMGYEETGLGAEEWRSYAAQKTAAGTNAAKLQIGIPSDKETWKGNTALEQLQWIGNDATMGIGIWDAQLPAKVWRLPEVWQAVKAIALPKK</sequence>
<evidence type="ECO:0000256" key="2">
    <source>
        <dbReference type="ARBA" id="ARBA00023295"/>
    </source>
</evidence>
<dbReference type="KEGG" id="fgi:OP10G_2750"/>
<gene>
    <name evidence="6" type="ORF">OP10G_2750</name>
</gene>
<name>A0A068NRH2_FIMGI</name>
<evidence type="ECO:0000256" key="1">
    <source>
        <dbReference type="ARBA" id="ARBA00022801"/>
    </source>
</evidence>
<dbReference type="OrthoDB" id="9775889at2"/>
<dbReference type="InterPro" id="IPR001223">
    <property type="entry name" value="Glyco_hydro18_cat"/>
</dbReference>
<dbReference type="InterPro" id="IPR001579">
    <property type="entry name" value="Glyco_hydro_18_chit_AS"/>
</dbReference>
<dbReference type="eggNOG" id="COG3325">
    <property type="taxonomic scope" value="Bacteria"/>
</dbReference>
<dbReference type="AlphaFoldDB" id="A0A068NRH2"/>
<proteinExistence type="inferred from homology"/>
<dbReference type="RefSeq" id="WP_038473102.1">
    <property type="nucleotide sequence ID" value="NZ_CP007139.1"/>
</dbReference>
<accession>A0A068NRH2</accession>
<dbReference type="STRING" id="661478.OP10G_2750"/>
<keyword evidence="7" id="KW-1185">Reference proteome</keyword>
<keyword evidence="2 3" id="KW-0326">Glycosidase</keyword>
<evidence type="ECO:0000313" key="6">
    <source>
        <dbReference type="EMBL" id="AIE86118.1"/>
    </source>
</evidence>
<keyword evidence="1 3" id="KW-0378">Hydrolase</keyword>